<dbReference type="Pfam" id="PF07980">
    <property type="entry name" value="SusD_RagB"/>
    <property type="match status" value="1"/>
</dbReference>
<dbReference type="InterPro" id="IPR011990">
    <property type="entry name" value="TPR-like_helical_dom_sf"/>
</dbReference>
<sequence>MDKLVKLLLVLVAISLTGCEDFLDAKPQKSLVIPNSLDDFQAILDAEPRYLNSAGSLALLGSDDMVLGPSLLTIMSPEERAVYFWEKEVYSQNDLVIDWTLNYQMIYYANLVLDGLKDFKPRNETERLRALELQGAAMFSRAFGHFSLMQVFAAPYDPEQTSLAAIPIRTSADLNLATGLSNTAEVYELIISDLDFASANLPDKQEILTRASKWSAEALLSRVYLVMQKYDEVFEHAGIALSIGNQLMNFNTLSSGNSYTFPRFNTEIIHQVNVVSTRITFNKEQFVHPALYDLYDSLDLRKTVLFDTARTAGYVNLVSRYSGDFYDFGGLAVDEVLLNRAEAAARIGEEDIALQDVNRLLSNRYIKNSFEELELSGSELMKRILAERRKELLFRGIRWMDLRRLNQDPVYAITLNRSYNESDATLLPKGSGYTIPIPPNEISLNPKLD</sequence>
<proteinExistence type="inferred from homology"/>
<feature type="domain" description="SusD-like N-terminal" evidence="7">
    <location>
        <begin position="21"/>
        <end position="225"/>
    </location>
</feature>
<name>A0A2W7S371_9BACT</name>
<dbReference type="RefSeq" id="WP_086498738.1">
    <property type="nucleotide sequence ID" value="NZ_MSSV01000002.1"/>
</dbReference>
<protein>
    <submittedName>
        <fullName evidence="9">RagB/SusD family nutrient uptake outer membrane protein</fullName>
    </submittedName>
    <submittedName>
        <fullName evidence="8">SusD-like starch-binding protein associating with outer membrane</fullName>
    </submittedName>
</protein>
<gene>
    <name evidence="9" type="ORF">ESW18_05000</name>
    <name evidence="8" type="ORF">LV84_01733</name>
</gene>
<dbReference type="SUPFAM" id="SSF48452">
    <property type="entry name" value="TPR-like"/>
    <property type="match status" value="1"/>
</dbReference>
<evidence type="ECO:0000256" key="3">
    <source>
        <dbReference type="ARBA" id="ARBA00022729"/>
    </source>
</evidence>
<keyword evidence="3" id="KW-0732">Signal</keyword>
<dbReference type="Proteomes" id="UP000321927">
    <property type="component" value="Unassembled WGS sequence"/>
</dbReference>
<dbReference type="Proteomes" id="UP000249115">
    <property type="component" value="Unassembled WGS sequence"/>
</dbReference>
<dbReference type="OrthoDB" id="653598at2"/>
<evidence type="ECO:0000256" key="2">
    <source>
        <dbReference type="ARBA" id="ARBA00006275"/>
    </source>
</evidence>
<feature type="domain" description="RagB/SusD" evidence="6">
    <location>
        <begin position="335"/>
        <end position="448"/>
    </location>
</feature>
<evidence type="ECO:0000313" key="11">
    <source>
        <dbReference type="Proteomes" id="UP000321927"/>
    </source>
</evidence>
<evidence type="ECO:0000313" key="8">
    <source>
        <dbReference type="EMBL" id="PZX57605.1"/>
    </source>
</evidence>
<dbReference type="EMBL" id="VORV01000003">
    <property type="protein sequence ID" value="TXD78879.1"/>
    <property type="molecule type" value="Genomic_DNA"/>
</dbReference>
<reference evidence="8 10" key="1">
    <citation type="submission" date="2018-06" db="EMBL/GenBank/DDBJ databases">
        <title>Genomic Encyclopedia of Archaeal and Bacterial Type Strains, Phase II (KMG-II): from individual species to whole genera.</title>
        <authorList>
            <person name="Goeker M."/>
        </authorList>
    </citation>
    <scope>NUCLEOTIDE SEQUENCE [LARGE SCALE GENOMIC DNA]</scope>
    <source>
        <strain evidence="8 10">DSM 22686</strain>
    </source>
</reference>
<dbReference type="AlphaFoldDB" id="A0A2W7S371"/>
<accession>A0A2W7S371</accession>
<evidence type="ECO:0000256" key="1">
    <source>
        <dbReference type="ARBA" id="ARBA00004442"/>
    </source>
</evidence>
<dbReference type="Gene3D" id="1.25.40.390">
    <property type="match status" value="1"/>
</dbReference>
<comment type="caution">
    <text evidence="8">The sequence shown here is derived from an EMBL/GenBank/DDBJ whole genome shotgun (WGS) entry which is preliminary data.</text>
</comment>
<dbReference type="InterPro" id="IPR012944">
    <property type="entry name" value="SusD_RagB_dom"/>
</dbReference>
<evidence type="ECO:0000259" key="6">
    <source>
        <dbReference type="Pfam" id="PF07980"/>
    </source>
</evidence>
<evidence type="ECO:0000256" key="4">
    <source>
        <dbReference type="ARBA" id="ARBA00023136"/>
    </source>
</evidence>
<evidence type="ECO:0000313" key="10">
    <source>
        <dbReference type="Proteomes" id="UP000249115"/>
    </source>
</evidence>
<keyword evidence="5" id="KW-0998">Cell outer membrane</keyword>
<dbReference type="Pfam" id="PF14322">
    <property type="entry name" value="SusD-like_3"/>
    <property type="match status" value="1"/>
</dbReference>
<evidence type="ECO:0000259" key="7">
    <source>
        <dbReference type="Pfam" id="PF14322"/>
    </source>
</evidence>
<dbReference type="InterPro" id="IPR033985">
    <property type="entry name" value="SusD-like_N"/>
</dbReference>
<evidence type="ECO:0000313" key="9">
    <source>
        <dbReference type="EMBL" id="TXD78879.1"/>
    </source>
</evidence>
<dbReference type="GO" id="GO:0009279">
    <property type="term" value="C:cell outer membrane"/>
    <property type="evidence" value="ECO:0007669"/>
    <property type="project" value="UniProtKB-SubCell"/>
</dbReference>
<organism evidence="8 10">
    <name type="scientific">Algoriphagus ratkowskyi</name>
    <dbReference type="NCBI Taxonomy" id="57028"/>
    <lineage>
        <taxon>Bacteria</taxon>
        <taxon>Pseudomonadati</taxon>
        <taxon>Bacteroidota</taxon>
        <taxon>Cytophagia</taxon>
        <taxon>Cytophagales</taxon>
        <taxon>Cyclobacteriaceae</taxon>
        <taxon>Algoriphagus</taxon>
    </lineage>
</organism>
<comment type="similarity">
    <text evidence="2">Belongs to the SusD family.</text>
</comment>
<keyword evidence="11" id="KW-1185">Reference proteome</keyword>
<dbReference type="EMBL" id="QKZU01000006">
    <property type="protein sequence ID" value="PZX57605.1"/>
    <property type="molecule type" value="Genomic_DNA"/>
</dbReference>
<evidence type="ECO:0000256" key="5">
    <source>
        <dbReference type="ARBA" id="ARBA00023237"/>
    </source>
</evidence>
<reference evidence="9 11" key="2">
    <citation type="submission" date="2019-08" db="EMBL/GenBank/DDBJ databases">
        <title>Genome of Algoriphagus ratkowskyi IC026.</title>
        <authorList>
            <person name="Bowman J.P."/>
        </authorList>
    </citation>
    <scope>NUCLEOTIDE SEQUENCE [LARGE SCALE GENOMIC DNA]</scope>
    <source>
        <strain evidence="9 11">IC026</strain>
    </source>
</reference>
<keyword evidence="4" id="KW-0472">Membrane</keyword>
<comment type="subcellular location">
    <subcellularLocation>
        <location evidence="1">Cell outer membrane</location>
    </subcellularLocation>
</comment>
<dbReference type="PROSITE" id="PS51257">
    <property type="entry name" value="PROKAR_LIPOPROTEIN"/>
    <property type="match status" value="1"/>
</dbReference>